<dbReference type="InterPro" id="IPR043128">
    <property type="entry name" value="Rev_trsase/Diguanyl_cyclase"/>
</dbReference>
<dbReference type="InterPro" id="IPR029787">
    <property type="entry name" value="Nucleotide_cyclase"/>
</dbReference>
<dbReference type="EMBL" id="PNRF01000020">
    <property type="protein sequence ID" value="PMR75350.1"/>
    <property type="molecule type" value="Genomic_DNA"/>
</dbReference>
<evidence type="ECO:0000259" key="2">
    <source>
        <dbReference type="Pfam" id="PF00990"/>
    </source>
</evidence>
<keyword evidence="4" id="KW-1185">Reference proteome</keyword>
<evidence type="ECO:0000256" key="1">
    <source>
        <dbReference type="SAM" id="MobiDB-lite"/>
    </source>
</evidence>
<reference evidence="3 4" key="1">
    <citation type="submission" date="2018-01" db="EMBL/GenBank/DDBJ databases">
        <title>Halomonas endophytica sp. nov., isolated from storage liquid in the stems of Populus euphratica.</title>
        <authorList>
            <person name="Chen C."/>
        </authorList>
    </citation>
    <scope>NUCLEOTIDE SEQUENCE [LARGE SCALE GENOMIC DNA]</scope>
    <source>
        <strain evidence="3 4">MC28</strain>
    </source>
</reference>
<gene>
    <name evidence="3" type="ORF">C1H69_10540</name>
</gene>
<dbReference type="Pfam" id="PF00990">
    <property type="entry name" value="GGDEF"/>
    <property type="match status" value="1"/>
</dbReference>
<dbReference type="InterPro" id="IPR000160">
    <property type="entry name" value="GGDEF_dom"/>
</dbReference>
<dbReference type="SUPFAM" id="SSF55073">
    <property type="entry name" value="Nucleotide cyclase"/>
    <property type="match status" value="1"/>
</dbReference>
<sequence length="63" mass="6600">MTIANPAPACPRKGLTKTGDPDERTVARNADLVARYGGEGFAIILPDADLGKARHNGRNQVAA</sequence>
<accession>A0A2N7U4I3</accession>
<dbReference type="Gene3D" id="3.30.70.270">
    <property type="match status" value="1"/>
</dbReference>
<dbReference type="AlphaFoldDB" id="A0A2N7U4I3"/>
<comment type="caution">
    <text evidence="3">The sequence shown here is derived from an EMBL/GenBank/DDBJ whole genome shotgun (WGS) entry which is preliminary data.</text>
</comment>
<name>A0A2N7U4I3_9GAMM</name>
<protein>
    <recommendedName>
        <fullName evidence="2">GGDEF domain-containing protein</fullName>
    </recommendedName>
</protein>
<evidence type="ECO:0000313" key="3">
    <source>
        <dbReference type="EMBL" id="PMR75350.1"/>
    </source>
</evidence>
<evidence type="ECO:0000313" key="4">
    <source>
        <dbReference type="Proteomes" id="UP000235803"/>
    </source>
</evidence>
<feature type="domain" description="GGDEF" evidence="2">
    <location>
        <begin position="25"/>
        <end position="53"/>
    </location>
</feature>
<dbReference type="Proteomes" id="UP000235803">
    <property type="component" value="Unassembled WGS sequence"/>
</dbReference>
<feature type="region of interest" description="Disordered" evidence="1">
    <location>
        <begin position="1"/>
        <end position="23"/>
    </location>
</feature>
<organism evidence="3 4">
    <name type="scientific">Billgrantia endophytica</name>
    <dbReference type="NCBI Taxonomy" id="2033802"/>
    <lineage>
        <taxon>Bacteria</taxon>
        <taxon>Pseudomonadati</taxon>
        <taxon>Pseudomonadota</taxon>
        <taxon>Gammaproteobacteria</taxon>
        <taxon>Oceanospirillales</taxon>
        <taxon>Halomonadaceae</taxon>
        <taxon>Billgrantia</taxon>
    </lineage>
</organism>
<proteinExistence type="predicted"/>
<dbReference type="RefSeq" id="WP_102653364.1">
    <property type="nucleotide sequence ID" value="NZ_PNRF01000020.1"/>
</dbReference>